<evidence type="ECO:0000313" key="2">
    <source>
        <dbReference type="Proteomes" id="UP000238348"/>
    </source>
</evidence>
<organism evidence="1 2">
    <name type="scientific">Sorangium cellulosum</name>
    <name type="common">Polyangium cellulosum</name>
    <dbReference type="NCBI Taxonomy" id="56"/>
    <lineage>
        <taxon>Bacteria</taxon>
        <taxon>Pseudomonadati</taxon>
        <taxon>Myxococcota</taxon>
        <taxon>Polyangia</taxon>
        <taxon>Polyangiales</taxon>
        <taxon>Polyangiaceae</taxon>
        <taxon>Sorangium</taxon>
    </lineage>
</organism>
<gene>
    <name evidence="1" type="ORF">SOCE26_096650</name>
</gene>
<dbReference type="OrthoDB" id="5512597at2"/>
<evidence type="ECO:0000313" key="1">
    <source>
        <dbReference type="EMBL" id="AUX48135.1"/>
    </source>
</evidence>
<dbReference type="EMBL" id="CP012673">
    <property type="protein sequence ID" value="AUX48135.1"/>
    <property type="molecule type" value="Genomic_DNA"/>
</dbReference>
<dbReference type="AlphaFoldDB" id="A0A2L0F978"/>
<accession>A0A2L0F978</accession>
<reference evidence="1 2" key="1">
    <citation type="submission" date="2015-09" db="EMBL/GenBank/DDBJ databases">
        <title>Sorangium comparison.</title>
        <authorList>
            <person name="Zaburannyi N."/>
            <person name="Bunk B."/>
            <person name="Overmann J."/>
            <person name="Mueller R."/>
        </authorList>
    </citation>
    <scope>NUCLEOTIDE SEQUENCE [LARGE SCALE GENOMIC DNA]</scope>
    <source>
        <strain evidence="1 2">So ce26</strain>
    </source>
</reference>
<name>A0A2L0F978_SORCE</name>
<dbReference type="RefSeq" id="WP_104986037.1">
    <property type="nucleotide sequence ID" value="NZ_CP012673.1"/>
</dbReference>
<dbReference type="Proteomes" id="UP000238348">
    <property type="component" value="Chromosome"/>
</dbReference>
<sequence>MKDDRCEITCELSQLVELALDVAKGALEEQGTFLPGSIVVEATGKYALGVAALAGVDGWTLLTTALRRRVAAEGLRAAALYRDVRVRERGASEDVDAIHVVAELASGEAVQAFLVYRKNGAGQFVYGRVEVEQIPTVIFPQ</sequence>
<protein>
    <submittedName>
        <fullName evidence="1">Uncharacterized protein</fullName>
    </submittedName>
</protein>
<proteinExistence type="predicted"/>